<dbReference type="Gene3D" id="1.25.40.390">
    <property type="match status" value="1"/>
</dbReference>
<dbReference type="InterPro" id="IPR011990">
    <property type="entry name" value="TPR-like_helical_dom_sf"/>
</dbReference>
<comment type="caution">
    <text evidence="8">The sequence shown here is derived from an EMBL/GenBank/DDBJ whole genome shotgun (WGS) entry which is preliminary data.</text>
</comment>
<keyword evidence="3" id="KW-0732">Signal</keyword>
<evidence type="ECO:0000256" key="4">
    <source>
        <dbReference type="ARBA" id="ARBA00023136"/>
    </source>
</evidence>
<feature type="domain" description="RagB/SusD" evidence="6">
    <location>
        <begin position="318"/>
        <end position="449"/>
    </location>
</feature>
<dbReference type="CDD" id="cd08977">
    <property type="entry name" value="SusD"/>
    <property type="match status" value="1"/>
</dbReference>
<protein>
    <submittedName>
        <fullName evidence="8">RagB/SusD family nutrient uptake outer membrane protein</fullName>
    </submittedName>
</protein>
<dbReference type="InterPro" id="IPR012944">
    <property type="entry name" value="SusD_RagB_dom"/>
</dbReference>
<sequence>MVLLLTACESLIEIDGPDDAFTSQTVFEDDATATSAIRGVYSEMAAMPYFSNGGIVLLTGLSGDELIPLNEEYTGFYRADLKPDEPLLMNYLWRPAYSMIYNANAALKGLNNSRGTTKAVRRQLMGEALFIRAFSHFYLTNLFGPIPLLTEESFERNASVPRTNPSIVYDTIEADLIRARDLLSEDKFAFTGGEPGRIRPTSWAASALLARVLLYRGKWERAEAEASRVIAREDLFSLPSIHEVFGVSSPEAIWQLQANTPGMGSWDAMLFLPVDGALSMALQPAMLEAFHPDDQRRIAWIGSLNVGEDVFHYPAKYKSQYSQTDEYHMEFRLAELYLIRAEARARRDDLPGAFADLDMIRVRAGLPPLADSSDGYTVEHIIAAIQEERRAELFAEGGHRWMDLKRHDKAGETLGLLPGKDWQNTDVLYPIPQSEIEANPNLAPQNDGY</sequence>
<dbReference type="AlphaFoldDB" id="A0AAP2DDV0"/>
<evidence type="ECO:0000256" key="1">
    <source>
        <dbReference type="ARBA" id="ARBA00004442"/>
    </source>
</evidence>
<keyword evidence="4" id="KW-0472">Membrane</keyword>
<dbReference type="Proteomes" id="UP001319180">
    <property type="component" value="Unassembled WGS sequence"/>
</dbReference>
<evidence type="ECO:0000259" key="6">
    <source>
        <dbReference type="Pfam" id="PF07980"/>
    </source>
</evidence>
<dbReference type="GO" id="GO:0009279">
    <property type="term" value="C:cell outer membrane"/>
    <property type="evidence" value="ECO:0007669"/>
    <property type="project" value="UniProtKB-SubCell"/>
</dbReference>
<keyword evidence="9" id="KW-1185">Reference proteome</keyword>
<evidence type="ECO:0000313" key="9">
    <source>
        <dbReference type="Proteomes" id="UP001319180"/>
    </source>
</evidence>
<dbReference type="Pfam" id="PF14322">
    <property type="entry name" value="SusD-like_3"/>
    <property type="match status" value="1"/>
</dbReference>
<keyword evidence="5" id="KW-0998">Cell outer membrane</keyword>
<evidence type="ECO:0000256" key="3">
    <source>
        <dbReference type="ARBA" id="ARBA00022729"/>
    </source>
</evidence>
<evidence type="ECO:0000256" key="2">
    <source>
        <dbReference type="ARBA" id="ARBA00006275"/>
    </source>
</evidence>
<evidence type="ECO:0000313" key="8">
    <source>
        <dbReference type="EMBL" id="MBT1689859.1"/>
    </source>
</evidence>
<dbReference type="RefSeq" id="WP_254093082.1">
    <property type="nucleotide sequence ID" value="NZ_JAHESC010000050.1"/>
</dbReference>
<gene>
    <name evidence="8" type="ORF">KK078_25075</name>
</gene>
<reference evidence="8 9" key="1">
    <citation type="submission" date="2021-05" db="EMBL/GenBank/DDBJ databases">
        <title>A Polyphasic approach of four new species of the genus Ohtaekwangia: Ohtaekwangia histidinii sp. nov., Ohtaekwangia cretensis sp. nov., Ohtaekwangia indiensis sp. nov., Ohtaekwangia reichenbachii sp. nov. from diverse environment.</title>
        <authorList>
            <person name="Octaviana S."/>
        </authorList>
    </citation>
    <scope>NUCLEOTIDE SEQUENCE [LARGE SCALE GENOMIC DNA]</scope>
    <source>
        <strain evidence="8 9">PWU37</strain>
    </source>
</reference>
<dbReference type="Pfam" id="PF07980">
    <property type="entry name" value="SusD_RagB"/>
    <property type="match status" value="1"/>
</dbReference>
<dbReference type="EMBL" id="JAHESC010000050">
    <property type="protein sequence ID" value="MBT1689859.1"/>
    <property type="molecule type" value="Genomic_DNA"/>
</dbReference>
<organism evidence="8 9">
    <name type="scientific">Dawidia soli</name>
    <dbReference type="NCBI Taxonomy" id="2782352"/>
    <lineage>
        <taxon>Bacteria</taxon>
        <taxon>Pseudomonadati</taxon>
        <taxon>Bacteroidota</taxon>
        <taxon>Cytophagia</taxon>
        <taxon>Cytophagales</taxon>
        <taxon>Chryseotaleaceae</taxon>
        <taxon>Dawidia</taxon>
    </lineage>
</organism>
<feature type="domain" description="SusD-like N-terminal" evidence="7">
    <location>
        <begin position="90"/>
        <end position="214"/>
    </location>
</feature>
<dbReference type="SUPFAM" id="SSF48452">
    <property type="entry name" value="TPR-like"/>
    <property type="match status" value="1"/>
</dbReference>
<proteinExistence type="inferred from homology"/>
<dbReference type="InterPro" id="IPR033985">
    <property type="entry name" value="SusD-like_N"/>
</dbReference>
<name>A0AAP2DDV0_9BACT</name>
<comment type="similarity">
    <text evidence="2">Belongs to the SusD family.</text>
</comment>
<evidence type="ECO:0000259" key="7">
    <source>
        <dbReference type="Pfam" id="PF14322"/>
    </source>
</evidence>
<accession>A0AAP2DDV0</accession>
<comment type="subcellular location">
    <subcellularLocation>
        <location evidence="1">Cell outer membrane</location>
    </subcellularLocation>
</comment>
<evidence type="ECO:0000256" key="5">
    <source>
        <dbReference type="ARBA" id="ARBA00023237"/>
    </source>
</evidence>